<organism evidence="1 2">
    <name type="scientific">Ectopseudomonas mendocina</name>
    <name type="common">Pseudomonas mendocina</name>
    <dbReference type="NCBI Taxonomy" id="300"/>
    <lineage>
        <taxon>Bacteria</taxon>
        <taxon>Pseudomonadati</taxon>
        <taxon>Pseudomonadota</taxon>
        <taxon>Gammaproteobacteria</taxon>
        <taxon>Pseudomonadales</taxon>
        <taxon>Pseudomonadaceae</taxon>
        <taxon>Ectopseudomonas</taxon>
    </lineage>
</organism>
<reference evidence="1 2" key="1">
    <citation type="submission" date="2024-03" db="EMBL/GenBank/DDBJ databases">
        <title>Complete genome of BD2.</title>
        <authorList>
            <person name="Cao G."/>
        </authorList>
    </citation>
    <scope>NUCLEOTIDE SEQUENCE [LARGE SCALE GENOMIC DNA]</scope>
    <source>
        <strain evidence="1 2">BD2</strain>
    </source>
</reference>
<gene>
    <name evidence="1" type="ORF">WG219_18395</name>
</gene>
<dbReference type="Proteomes" id="UP001476583">
    <property type="component" value="Chromosome"/>
</dbReference>
<accession>A0ABZ2RI17</accession>
<keyword evidence="2" id="KW-1185">Reference proteome</keyword>
<dbReference type="SUPFAM" id="SSF56112">
    <property type="entry name" value="Protein kinase-like (PK-like)"/>
    <property type="match status" value="2"/>
</dbReference>
<evidence type="ECO:0000313" key="1">
    <source>
        <dbReference type="EMBL" id="WXL25250.1"/>
    </source>
</evidence>
<sequence length="490" mass="55121">MKLADLAGAGRTPVLPLQLELADAAGISELTIERWLRVLPGQRYVGQATWRGRRVLAKLLVGSKAARHFQRELEGARLLAEQQLITPLLVADGLREGEGGWLLFDYLDGAESLWDAWRAVETEPQLSDAQQAVLGEALAAIATMHSKGLWQSDLHLDNLMRHNGQLFVIDGGGVEVEVAGKPLSRDKVLSNLGVFFAQLPAELTPWTEELLVHYLLANGEHALPLEALLKEVGKVRKWRLRDYLRKIARDCTLFAAKIGAFGLQVVRREDESTLQPLLNNLDLLTDQGHVYKTGGAATVAKVQLQGRPLVVKRYNVKGVLHWLKRFWRPSRAWHSWVEGHRLQLLGIATPELLAVVERRWCWLRGRAYLITEYCGGQDIIERFQPYTLKDAVVLPPESELLALDRLFAALLRERISHGDLKGHNVIWDEQLARWSLIDLDAMQQHHSASGFAKAYARDRARFLRNWPADSALHQLLDQRIPSAPEAGEPV</sequence>
<name>A0ABZ2RI17_ECTME</name>
<evidence type="ECO:0000313" key="2">
    <source>
        <dbReference type="Proteomes" id="UP001476583"/>
    </source>
</evidence>
<keyword evidence="1" id="KW-0808">Transferase</keyword>
<dbReference type="Pfam" id="PF06293">
    <property type="entry name" value="Kdo"/>
    <property type="match status" value="1"/>
</dbReference>
<dbReference type="Gene3D" id="1.10.510.10">
    <property type="entry name" value="Transferase(Phosphotransferase) domain 1"/>
    <property type="match status" value="1"/>
</dbReference>
<protein>
    <submittedName>
        <fullName evidence="1">Lipopolysaccharide kinase InaA family protein</fullName>
    </submittedName>
</protein>
<dbReference type="EMBL" id="CP148074">
    <property type="protein sequence ID" value="WXL25250.1"/>
    <property type="molecule type" value="Genomic_DNA"/>
</dbReference>
<proteinExistence type="predicted"/>
<keyword evidence="1" id="KW-0418">Kinase</keyword>
<dbReference type="InterPro" id="IPR011009">
    <property type="entry name" value="Kinase-like_dom_sf"/>
</dbReference>
<dbReference type="GO" id="GO:0016301">
    <property type="term" value="F:kinase activity"/>
    <property type="evidence" value="ECO:0007669"/>
    <property type="project" value="UniProtKB-KW"/>
</dbReference>